<evidence type="ECO:0000256" key="2">
    <source>
        <dbReference type="SAM" id="SignalP"/>
    </source>
</evidence>
<dbReference type="PANTHER" id="PTHR44103">
    <property type="entry name" value="PROPROTEIN CONVERTASE P"/>
    <property type="match status" value="1"/>
</dbReference>
<comment type="caution">
    <text evidence="3">The sequence shown here is derived from an EMBL/GenBank/DDBJ whole genome shotgun (WGS) entry which is preliminary data.</text>
</comment>
<evidence type="ECO:0000313" key="3">
    <source>
        <dbReference type="EMBL" id="ROO87305.1"/>
    </source>
</evidence>
<keyword evidence="4" id="KW-1185">Reference proteome</keyword>
<dbReference type="Pfam" id="PF13517">
    <property type="entry name" value="FG-GAP_3"/>
    <property type="match status" value="2"/>
</dbReference>
<dbReference type="InterPro" id="IPR028994">
    <property type="entry name" value="Integrin_alpha_N"/>
</dbReference>
<proteinExistence type="predicted"/>
<dbReference type="SUPFAM" id="SSF69318">
    <property type="entry name" value="Integrin alpha N-terminal domain"/>
    <property type="match status" value="1"/>
</dbReference>
<keyword evidence="1 2" id="KW-0732">Signal</keyword>
<dbReference type="RefSeq" id="WP_170201541.1">
    <property type="nucleotide sequence ID" value="NZ_RJKE01000001.1"/>
</dbReference>
<organism evidence="3 4">
    <name type="scientific">Actinocorallia herbida</name>
    <dbReference type="NCBI Taxonomy" id="58109"/>
    <lineage>
        <taxon>Bacteria</taxon>
        <taxon>Bacillati</taxon>
        <taxon>Actinomycetota</taxon>
        <taxon>Actinomycetes</taxon>
        <taxon>Streptosporangiales</taxon>
        <taxon>Thermomonosporaceae</taxon>
        <taxon>Actinocorallia</taxon>
    </lineage>
</organism>
<reference evidence="3 4" key="1">
    <citation type="submission" date="2018-11" db="EMBL/GenBank/DDBJ databases">
        <title>Sequencing the genomes of 1000 actinobacteria strains.</title>
        <authorList>
            <person name="Klenk H.-P."/>
        </authorList>
    </citation>
    <scope>NUCLEOTIDE SEQUENCE [LARGE SCALE GENOMIC DNA]</scope>
    <source>
        <strain evidence="3 4">DSM 44254</strain>
    </source>
</reference>
<evidence type="ECO:0000313" key="4">
    <source>
        <dbReference type="Proteomes" id="UP000272400"/>
    </source>
</evidence>
<dbReference type="AlphaFoldDB" id="A0A3N1D198"/>
<evidence type="ECO:0000256" key="1">
    <source>
        <dbReference type="ARBA" id="ARBA00022729"/>
    </source>
</evidence>
<dbReference type="Proteomes" id="UP000272400">
    <property type="component" value="Unassembled WGS sequence"/>
</dbReference>
<dbReference type="InterPro" id="IPR013517">
    <property type="entry name" value="FG-GAP"/>
</dbReference>
<sequence>MRTGESLSARPPGRTVRERLRRRPAAVLAAAASLAACLTAPSASAAAAAVCTDRNGWIPSGTIGQGVPHVTDTALLRLADVDGDADDDLLLLDEIGGIRAWRNNGTDMPGGGGWAYMGRIALGAGYPPARVRFADLDRDGDDDYLVIKDDGAIDGYVNNGGDLTGTGGITPGWTPVGQVAQGTGVAADQIHFADLDGDGDDDYLTLQYTGPVQGWRNDGGDGPGGGGWSPWGKVREGVPLPADFGRQEIHDVNCDGRDDYLLLSDDSSLYAYENQGETPGAETRFGWSTLTLYAHGTGDAIDRIMFGELNGDGRVDYIVMAPNGSLVGYLNNGGDQ</sequence>
<gene>
    <name evidence="3" type="ORF">EDD29_4902</name>
</gene>
<feature type="signal peptide" evidence="2">
    <location>
        <begin position="1"/>
        <end position="45"/>
    </location>
</feature>
<name>A0A3N1D198_9ACTN</name>
<accession>A0A3N1D198</accession>
<dbReference type="EMBL" id="RJKE01000001">
    <property type="protein sequence ID" value="ROO87305.1"/>
    <property type="molecule type" value="Genomic_DNA"/>
</dbReference>
<feature type="chain" id="PRO_5018265807" evidence="2">
    <location>
        <begin position="46"/>
        <end position="336"/>
    </location>
</feature>
<protein>
    <submittedName>
        <fullName evidence="3">VCBS repeat protein</fullName>
    </submittedName>
</protein>
<dbReference type="PANTHER" id="PTHR44103:SF1">
    <property type="entry name" value="PROPROTEIN CONVERTASE P"/>
    <property type="match status" value="1"/>
</dbReference>